<sequence>MDPVIYRWLSDCLAPKRATLEEATIAPYSSYTFHSKHSFQEEREQALRDYKVTIEYKHLKSHAPGGVYLIPALHDLRHFYGIIFVRRGPFTNGIFKFELTLSPEYNDNNQHPRIAFSSSVYNPHVHYETGELDIKSAYPRWDPSRHYLVTVLTFLKKIFYAKSFEDAKANAEARELATKYPAEFRQKVDACVLASQKQVFQNDETSTAQFSEEELSHRVLLDLLKQNIKDPTAASKQVILSMIEKASNV</sequence>
<dbReference type="EMBL" id="OU594946">
    <property type="protein sequence ID" value="CAG9290379.1"/>
    <property type="molecule type" value="Genomic_DNA"/>
</dbReference>
<dbReference type="Proteomes" id="UP000836788">
    <property type="component" value="Chromosome 5"/>
</dbReference>
<protein>
    <recommendedName>
        <fullName evidence="1">UBC core domain-containing protein</fullName>
    </recommendedName>
</protein>
<dbReference type="InterPro" id="IPR000608">
    <property type="entry name" value="UBC"/>
</dbReference>
<evidence type="ECO:0000313" key="2">
    <source>
        <dbReference type="EMBL" id="CAG9290379.1"/>
    </source>
</evidence>
<dbReference type="InterPro" id="IPR016135">
    <property type="entry name" value="UBQ-conjugating_enzyme/RWD"/>
</dbReference>
<organism evidence="2">
    <name type="scientific">Phaeodactylum tricornutum</name>
    <name type="common">Diatom</name>
    <dbReference type="NCBI Taxonomy" id="2850"/>
    <lineage>
        <taxon>Eukaryota</taxon>
        <taxon>Sar</taxon>
        <taxon>Stramenopiles</taxon>
        <taxon>Ochrophyta</taxon>
        <taxon>Bacillariophyta</taxon>
        <taxon>Bacillariophyceae</taxon>
        <taxon>Bacillariophycidae</taxon>
        <taxon>Naviculales</taxon>
        <taxon>Phaeodactylaceae</taxon>
        <taxon>Phaeodactylum</taxon>
    </lineage>
</organism>
<evidence type="ECO:0000259" key="1">
    <source>
        <dbReference type="PROSITE" id="PS50127"/>
    </source>
</evidence>
<dbReference type="CDD" id="cd23814">
    <property type="entry name" value="UEV_AKTIP"/>
    <property type="match status" value="1"/>
</dbReference>
<proteinExistence type="predicted"/>
<dbReference type="Gene3D" id="3.10.110.10">
    <property type="entry name" value="Ubiquitin Conjugating Enzyme"/>
    <property type="match status" value="1"/>
</dbReference>
<dbReference type="SUPFAM" id="SSF54495">
    <property type="entry name" value="UBC-like"/>
    <property type="match status" value="1"/>
</dbReference>
<dbReference type="SMART" id="SM00212">
    <property type="entry name" value="UBCc"/>
    <property type="match status" value="1"/>
</dbReference>
<dbReference type="AlphaFoldDB" id="A0A8J9TW90"/>
<dbReference type="PROSITE" id="PS50127">
    <property type="entry name" value="UBC_2"/>
    <property type="match status" value="1"/>
</dbReference>
<gene>
    <name evidence="2" type="ORF">PTTT1_LOCUS44624</name>
</gene>
<reference evidence="2" key="1">
    <citation type="submission" date="2022-02" db="EMBL/GenBank/DDBJ databases">
        <authorList>
            <person name="Giguere J D."/>
        </authorList>
    </citation>
    <scope>NUCLEOTIDE SEQUENCE</scope>
    <source>
        <strain evidence="2">CCAP 1055/1</strain>
    </source>
</reference>
<dbReference type="Pfam" id="PF00179">
    <property type="entry name" value="UQ_con"/>
    <property type="match status" value="1"/>
</dbReference>
<feature type="domain" description="UBC core" evidence="1">
    <location>
        <begin position="47"/>
        <end position="197"/>
    </location>
</feature>
<name>A0A8J9TW90_PHATR</name>
<accession>A0A8J9TW90</accession>